<feature type="region of interest" description="Disordered" evidence="1">
    <location>
        <begin position="342"/>
        <end position="449"/>
    </location>
</feature>
<evidence type="ECO:0000256" key="1">
    <source>
        <dbReference type="SAM" id="MobiDB-lite"/>
    </source>
</evidence>
<sequence length="449" mass="49273">MNSGAVQNETADQIGYSAYFSLIKTQSVTLAYGSYDEQVSPALPGPDIPTGLYVPIAAAALQITWRRHVRCQAKRTLTRWLLGLFTLIFFSTTAWFSIVASEQYLNFRYIFHPANGDTPSLKERQEFEQFQFEKLFSVSPFLQGINFIAADSIVVWRALSLWPEKRYLRYIFGFWMFASAAIVLANGFNIVAINIRAAGDESKVDGWQKLDSSSMLVSFSINLAATILILVKVWQTRQMWGKLNRMSTPYRLLISLIECGFVFCAVQAINASVSLNNGNSSSLGSLEMFVQSFAVMSPILAGTYPSIVLLIIQHQSTIDGGTDIVIFDTTIDTSISSAEPKFNLTQHGSGNASGHGVTSDIRFDSSQTSDLESGNGNSATFWSRGGLGGSHTQRGDESRGGASNKDRGIENSDRRGGSPREGFRGNRFSSHNHRGSLLAGTANRKEATP</sequence>
<feature type="transmembrane region" description="Helical" evidence="2">
    <location>
        <begin position="77"/>
        <end position="98"/>
    </location>
</feature>
<comment type="caution">
    <text evidence="3">The sequence shown here is derived from an EMBL/GenBank/DDBJ whole genome shotgun (WGS) entry which is preliminary data.</text>
</comment>
<protein>
    <submittedName>
        <fullName evidence="3">Uncharacterized protein</fullName>
    </submittedName>
</protein>
<keyword evidence="2" id="KW-1133">Transmembrane helix</keyword>
<evidence type="ECO:0000256" key="2">
    <source>
        <dbReference type="SAM" id="Phobius"/>
    </source>
</evidence>
<reference evidence="3 4" key="1">
    <citation type="submission" date="2024-02" db="EMBL/GenBank/DDBJ databases">
        <title>A draft genome for the cacao thread blight pathogen Marasmius crinis-equi.</title>
        <authorList>
            <person name="Cohen S.P."/>
            <person name="Baruah I.K."/>
            <person name="Amoako-Attah I."/>
            <person name="Bukari Y."/>
            <person name="Meinhardt L.W."/>
            <person name="Bailey B.A."/>
        </authorList>
    </citation>
    <scope>NUCLEOTIDE SEQUENCE [LARGE SCALE GENOMIC DNA]</scope>
    <source>
        <strain evidence="3 4">GH-76</strain>
    </source>
</reference>
<dbReference type="Proteomes" id="UP001465976">
    <property type="component" value="Unassembled WGS sequence"/>
</dbReference>
<feature type="compositionally biased region" description="Polar residues" evidence="1">
    <location>
        <begin position="343"/>
        <end position="352"/>
    </location>
</feature>
<proteinExistence type="predicted"/>
<feature type="compositionally biased region" description="Basic and acidic residues" evidence="1">
    <location>
        <begin position="393"/>
        <end position="424"/>
    </location>
</feature>
<evidence type="ECO:0000313" key="4">
    <source>
        <dbReference type="Proteomes" id="UP001465976"/>
    </source>
</evidence>
<organism evidence="3 4">
    <name type="scientific">Marasmius crinis-equi</name>
    <dbReference type="NCBI Taxonomy" id="585013"/>
    <lineage>
        <taxon>Eukaryota</taxon>
        <taxon>Fungi</taxon>
        <taxon>Dikarya</taxon>
        <taxon>Basidiomycota</taxon>
        <taxon>Agaricomycotina</taxon>
        <taxon>Agaricomycetes</taxon>
        <taxon>Agaricomycetidae</taxon>
        <taxon>Agaricales</taxon>
        <taxon>Marasmiineae</taxon>
        <taxon>Marasmiaceae</taxon>
        <taxon>Marasmius</taxon>
    </lineage>
</organism>
<feature type="transmembrane region" description="Helical" evidence="2">
    <location>
        <begin position="141"/>
        <end position="159"/>
    </location>
</feature>
<feature type="compositionally biased region" description="Polar residues" evidence="1">
    <location>
        <begin position="364"/>
        <end position="381"/>
    </location>
</feature>
<dbReference type="EMBL" id="JBAHYK010000852">
    <property type="protein sequence ID" value="KAL0570927.1"/>
    <property type="molecule type" value="Genomic_DNA"/>
</dbReference>
<keyword evidence="4" id="KW-1185">Reference proteome</keyword>
<keyword evidence="2" id="KW-0812">Transmembrane</keyword>
<feature type="transmembrane region" description="Helical" evidence="2">
    <location>
        <begin position="252"/>
        <end position="269"/>
    </location>
</feature>
<evidence type="ECO:0000313" key="3">
    <source>
        <dbReference type="EMBL" id="KAL0570927.1"/>
    </source>
</evidence>
<gene>
    <name evidence="3" type="ORF">V5O48_011028</name>
</gene>
<feature type="transmembrane region" description="Helical" evidence="2">
    <location>
        <begin position="289"/>
        <end position="312"/>
    </location>
</feature>
<name>A0ABR3F724_9AGAR</name>
<keyword evidence="2" id="KW-0472">Membrane</keyword>
<feature type="transmembrane region" description="Helical" evidence="2">
    <location>
        <begin position="213"/>
        <end position="231"/>
    </location>
</feature>
<feature type="transmembrane region" description="Helical" evidence="2">
    <location>
        <begin position="171"/>
        <end position="193"/>
    </location>
</feature>
<accession>A0ABR3F724</accession>